<evidence type="ECO:0000313" key="2">
    <source>
        <dbReference type="Proteomes" id="UP000007842"/>
    </source>
</evidence>
<organism evidence="1 2">
    <name type="scientific">Streptantibioticus cattleyicolor (strain ATCC 35852 / DSM 46488 / JCM 4925 / NBRC 14057 / NRRL 8057)</name>
    <name type="common">Streptomyces cattleya</name>
    <dbReference type="NCBI Taxonomy" id="1003195"/>
    <lineage>
        <taxon>Bacteria</taxon>
        <taxon>Bacillati</taxon>
        <taxon>Actinomycetota</taxon>
        <taxon>Actinomycetes</taxon>
        <taxon>Kitasatosporales</taxon>
        <taxon>Streptomycetaceae</taxon>
        <taxon>Streptantibioticus</taxon>
    </lineage>
</organism>
<dbReference type="KEGG" id="scy:SCATT_22170"/>
<accession>G8WP86</accession>
<accession>F8K0N1</accession>
<dbReference type="EMBL" id="CP003219">
    <property type="protein sequence ID" value="AEW94588.1"/>
    <property type="molecule type" value="Genomic_DNA"/>
</dbReference>
<keyword evidence="2" id="KW-1185">Reference proteome</keyword>
<evidence type="ECO:0000313" key="1">
    <source>
        <dbReference type="EMBL" id="AEW94588.1"/>
    </source>
</evidence>
<protein>
    <submittedName>
        <fullName evidence="1">Uncharacterized protein</fullName>
    </submittedName>
</protein>
<dbReference type="STRING" id="1003195.SCATT_22170"/>
<proteinExistence type="predicted"/>
<sequence>MSQTNDSTTYQISISAGPADGGMLNFTAQNGANDAFVLALTAAIKGVSWPAGETPLSINVTKLQAANTASTADFTVTPPVFS</sequence>
<dbReference type="PATRIC" id="fig|1003195.11.peg.3748"/>
<dbReference type="Proteomes" id="UP000007842">
    <property type="component" value="Chromosome"/>
</dbReference>
<reference evidence="2" key="1">
    <citation type="submission" date="2011-12" db="EMBL/GenBank/DDBJ databases">
        <title>Complete genome sequence of Streptomyces cattleya strain DSM 46488.</title>
        <authorList>
            <person name="Ou H.-Y."/>
            <person name="Li P."/>
            <person name="Zhao C."/>
            <person name="O'Hagan D."/>
            <person name="Deng Z."/>
        </authorList>
    </citation>
    <scope>NUCLEOTIDE SEQUENCE [LARGE SCALE GENOMIC DNA]</scope>
    <source>
        <strain evidence="2">ATCC 35852 / DSM 46488 / JCM 4925 / NBRC 14057 / NRRL 8057</strain>
    </source>
</reference>
<dbReference type="KEGG" id="sct:SCAT_2234"/>
<gene>
    <name evidence="1" type="ordered locus">SCATT_22170</name>
</gene>
<name>F8K0N1_STREN</name>
<dbReference type="AlphaFoldDB" id="F8K0N1"/>
<dbReference type="RefSeq" id="WP_014142980.1">
    <property type="nucleotide sequence ID" value="NC_016111.1"/>
</dbReference>
<dbReference type="HOGENOM" id="CLU_2556727_0_0_11"/>